<evidence type="ECO:0000256" key="1">
    <source>
        <dbReference type="PROSITE-ProRule" id="PRU00182"/>
    </source>
</evidence>
<accession>A0ABV6DNE8</accession>
<dbReference type="Proteomes" id="UP001589776">
    <property type="component" value="Unassembled WGS sequence"/>
</dbReference>
<dbReference type="Gene3D" id="3.30.70.330">
    <property type="match status" value="1"/>
</dbReference>
<evidence type="ECO:0000313" key="3">
    <source>
        <dbReference type="EMBL" id="MFC0214172.1"/>
    </source>
</evidence>
<dbReference type="Gene3D" id="3.30.1370.160">
    <property type="match status" value="1"/>
</dbReference>
<proteinExistence type="predicted"/>
<dbReference type="EMBL" id="JBHLWN010000070">
    <property type="protein sequence ID" value="MFC0214172.1"/>
    <property type="molecule type" value="Genomic_DNA"/>
</dbReference>
<evidence type="ECO:0000313" key="4">
    <source>
        <dbReference type="Proteomes" id="UP001589776"/>
    </source>
</evidence>
<dbReference type="InterPro" id="IPR048443">
    <property type="entry name" value="RqcP2_N"/>
</dbReference>
<feature type="domain" description="RNA-binding S4" evidence="2">
    <location>
        <begin position="184"/>
        <end position="241"/>
    </location>
</feature>
<dbReference type="SUPFAM" id="SSF55174">
    <property type="entry name" value="Alpha-L RNA-binding motif"/>
    <property type="match status" value="1"/>
</dbReference>
<dbReference type="InterPro" id="IPR002942">
    <property type="entry name" value="S4_RNA-bd"/>
</dbReference>
<sequence>MSTDFRVHFHPDEHHFVDKALDWIERAADNHQVRRTDFLDPRQAFILETLANRNPDVQVRLDGGYPEAERKRAIIAPDYLSLDDEDMGIRVLAVTSADAKIAQLEHSDYMGALLALGMKRDKIGDIHAGEAGCHYLVAEEAADYLRLNLSQVHRVAVHTELLPLDKLATTGSELQEMSLSVASMRLDGIVGDVWKLSRAKALVPIQAGRCRVNWKPEENPSAQLKAGDMVSMQGFGRFKVLEVEGTTKSGRLRVKVGKFV</sequence>
<protein>
    <submittedName>
        <fullName evidence="3">RNA-binding protein</fullName>
    </submittedName>
</protein>
<dbReference type="Pfam" id="PF17774">
    <property type="entry name" value="YlmH_RBD"/>
    <property type="match status" value="1"/>
</dbReference>
<dbReference type="PROSITE" id="PS50889">
    <property type="entry name" value="S4"/>
    <property type="match status" value="1"/>
</dbReference>
<organism evidence="3 4">
    <name type="scientific">Paenibacillus chartarius</name>
    <dbReference type="NCBI Taxonomy" id="747481"/>
    <lineage>
        <taxon>Bacteria</taxon>
        <taxon>Bacillati</taxon>
        <taxon>Bacillota</taxon>
        <taxon>Bacilli</taxon>
        <taxon>Bacillales</taxon>
        <taxon>Paenibacillaceae</taxon>
        <taxon>Paenibacillus</taxon>
    </lineage>
</organism>
<dbReference type="Pfam" id="PF21278">
    <property type="entry name" value="YlmH_1st"/>
    <property type="match status" value="1"/>
</dbReference>
<reference evidence="3 4" key="1">
    <citation type="submission" date="2024-09" db="EMBL/GenBank/DDBJ databases">
        <authorList>
            <person name="Sun Q."/>
            <person name="Mori K."/>
        </authorList>
    </citation>
    <scope>NUCLEOTIDE SEQUENCE [LARGE SCALE GENOMIC DNA]</scope>
    <source>
        <strain evidence="3 4">CCM 7759</strain>
    </source>
</reference>
<comment type="caution">
    <text evidence="3">The sequence shown here is derived from an EMBL/GenBank/DDBJ whole genome shotgun (WGS) entry which is preliminary data.</text>
</comment>
<gene>
    <name evidence="3" type="ORF">ACFFK0_17220</name>
</gene>
<dbReference type="InterPro" id="IPR040591">
    <property type="entry name" value="RqcP2_RBD"/>
</dbReference>
<dbReference type="Gene3D" id="3.10.290.10">
    <property type="entry name" value="RNA-binding S4 domain"/>
    <property type="match status" value="1"/>
</dbReference>
<dbReference type="SMART" id="SM00363">
    <property type="entry name" value="S4"/>
    <property type="match status" value="1"/>
</dbReference>
<name>A0ABV6DNE8_9BACL</name>
<dbReference type="CDD" id="cd00165">
    <property type="entry name" value="S4"/>
    <property type="match status" value="1"/>
</dbReference>
<keyword evidence="1" id="KW-0694">RNA-binding</keyword>
<dbReference type="RefSeq" id="WP_377471524.1">
    <property type="nucleotide sequence ID" value="NZ_JBHLWN010000070.1"/>
</dbReference>
<dbReference type="InterPro" id="IPR012677">
    <property type="entry name" value="Nucleotide-bd_a/b_plait_sf"/>
</dbReference>
<evidence type="ECO:0000259" key="2">
    <source>
        <dbReference type="SMART" id="SM00363"/>
    </source>
</evidence>
<dbReference type="InterPro" id="IPR036986">
    <property type="entry name" value="S4_RNA-bd_sf"/>
</dbReference>
<keyword evidence="4" id="KW-1185">Reference proteome</keyword>